<dbReference type="PANTHER" id="PTHR11709:SF394">
    <property type="entry name" value="FI03373P-RELATED"/>
    <property type="match status" value="1"/>
</dbReference>
<keyword evidence="8" id="KW-1185">Reference proteome</keyword>
<evidence type="ECO:0000259" key="5">
    <source>
        <dbReference type="Pfam" id="PF07731"/>
    </source>
</evidence>
<sequence>MDDLAAKRGGFMLSRRAFLLNSAASVATGLLPERASAVERAPTILKLQRRSIDVMGKPASVYAIRQPDGAAGFAADVGAHFRVRVENEIGEPSLIHWHGLTPPSAQDGVPGLSGPPIPPGDSADYDFPLPFGGSYFMHSHYGFQEQQLMAAPLILRDPKRYPDDQEVVVMLADFSFKPPQEIYASLTGGKGSMGHMGGMEMGHAGMNHAAMANMPASETITPKKDAARMGKPDLNDVDYDAFLANERALDDPQIVRIEKGGRILLRVINSAAMSAFHIDLGEREGTLVAVDGQDIAPVSGQSFPIAVGQRLDLLIQAPKDARPLPVFFVLEGERRRTGLILAPRQAPIPRLPDMADAASPALDLALEGQLRAMSPLAARQADRVVPIDLTGDMASYVWSINNVVWDPQTSPIPLKSGERVELAMTNRTMMSHPMHLHGHRFQVVEIDGRRFDGALRDTVLVPPGKRVVVAFDADNPGHWAFHCHLLYHAQAGMFASFKYS</sequence>
<evidence type="ECO:0000259" key="6">
    <source>
        <dbReference type="Pfam" id="PF07732"/>
    </source>
</evidence>
<keyword evidence="2" id="KW-0560">Oxidoreductase</keyword>
<dbReference type="GO" id="GO:0016491">
    <property type="term" value="F:oxidoreductase activity"/>
    <property type="evidence" value="ECO:0007669"/>
    <property type="project" value="UniProtKB-KW"/>
</dbReference>
<evidence type="ECO:0000259" key="4">
    <source>
        <dbReference type="Pfam" id="PF00394"/>
    </source>
</evidence>
<dbReference type="GO" id="GO:0005507">
    <property type="term" value="F:copper ion binding"/>
    <property type="evidence" value="ECO:0007669"/>
    <property type="project" value="InterPro"/>
</dbReference>
<dbReference type="KEGG" id="mpar:F7D14_09760"/>
<dbReference type="PROSITE" id="PS00079">
    <property type="entry name" value="MULTICOPPER_OXIDASE1"/>
    <property type="match status" value="1"/>
</dbReference>
<dbReference type="SUPFAM" id="SSF49503">
    <property type="entry name" value="Cupredoxins"/>
    <property type="match status" value="3"/>
</dbReference>
<proteinExistence type="predicted"/>
<dbReference type="CDD" id="cd13865">
    <property type="entry name" value="CuRO_1_LCC_like_3"/>
    <property type="match status" value="1"/>
</dbReference>
<evidence type="ECO:0000313" key="8">
    <source>
        <dbReference type="Proteomes" id="UP000422569"/>
    </source>
</evidence>
<dbReference type="PANTHER" id="PTHR11709">
    <property type="entry name" value="MULTI-COPPER OXIDASE"/>
    <property type="match status" value="1"/>
</dbReference>
<reference evidence="7 8" key="1">
    <citation type="submission" date="2019-09" db="EMBL/GenBank/DDBJ databases">
        <title>Isolation and complete genome sequencing of Methylocystis species.</title>
        <authorList>
            <person name="Rumah B.L."/>
            <person name="Stead C.E."/>
            <person name="Stevens B.C."/>
            <person name="Minton N.P."/>
            <person name="Grosse-Honebrink A."/>
            <person name="Zhang Y."/>
        </authorList>
    </citation>
    <scope>NUCLEOTIDE SEQUENCE [LARGE SCALE GENOMIC DNA]</scope>
    <source>
        <strain evidence="7 8">BRCS2</strain>
    </source>
</reference>
<accession>A0A6B8M5N6</accession>
<feature type="domain" description="Plastocyanin-like" evidence="5">
    <location>
        <begin position="385"/>
        <end position="498"/>
    </location>
</feature>
<dbReference type="AlphaFoldDB" id="A0A6B8M5N6"/>
<evidence type="ECO:0000256" key="1">
    <source>
        <dbReference type="ARBA" id="ARBA00022723"/>
    </source>
</evidence>
<dbReference type="Gene3D" id="2.60.40.420">
    <property type="entry name" value="Cupredoxins - blue copper proteins"/>
    <property type="match status" value="3"/>
</dbReference>
<dbReference type="InterPro" id="IPR011706">
    <property type="entry name" value="Cu-oxidase_C"/>
</dbReference>
<gene>
    <name evidence="7" type="ORF">F7D14_09760</name>
</gene>
<dbReference type="InterPro" id="IPR034279">
    <property type="entry name" value="CuRO_3_CopA"/>
</dbReference>
<dbReference type="Pfam" id="PF07732">
    <property type="entry name" value="Cu-oxidase_3"/>
    <property type="match status" value="1"/>
</dbReference>
<evidence type="ECO:0000256" key="3">
    <source>
        <dbReference type="ARBA" id="ARBA00023008"/>
    </source>
</evidence>
<dbReference type="PROSITE" id="PS00080">
    <property type="entry name" value="MULTICOPPER_OXIDASE2"/>
    <property type="match status" value="1"/>
</dbReference>
<dbReference type="EMBL" id="CP044331">
    <property type="protein sequence ID" value="QGM97726.1"/>
    <property type="molecule type" value="Genomic_DNA"/>
</dbReference>
<feature type="domain" description="Plastocyanin-like" evidence="4">
    <location>
        <begin position="233"/>
        <end position="319"/>
    </location>
</feature>
<dbReference type="Pfam" id="PF00394">
    <property type="entry name" value="Cu-oxidase"/>
    <property type="match status" value="1"/>
</dbReference>
<dbReference type="InterPro" id="IPR002355">
    <property type="entry name" value="Cu_oxidase_Cu_BS"/>
</dbReference>
<dbReference type="InterPro" id="IPR045087">
    <property type="entry name" value="Cu-oxidase_fam"/>
</dbReference>
<dbReference type="InterPro" id="IPR006311">
    <property type="entry name" value="TAT_signal"/>
</dbReference>
<organism evidence="7 8">
    <name type="scientific">Methylocystis parvus</name>
    <dbReference type="NCBI Taxonomy" id="134"/>
    <lineage>
        <taxon>Bacteria</taxon>
        <taxon>Pseudomonadati</taxon>
        <taxon>Pseudomonadota</taxon>
        <taxon>Alphaproteobacteria</taxon>
        <taxon>Hyphomicrobiales</taxon>
        <taxon>Methylocystaceae</taxon>
        <taxon>Methylocystis</taxon>
    </lineage>
</organism>
<dbReference type="Proteomes" id="UP000422569">
    <property type="component" value="Chromosome"/>
</dbReference>
<protein>
    <submittedName>
        <fullName evidence="7">Multicopper oxidase family protein</fullName>
    </submittedName>
</protein>
<dbReference type="InterPro" id="IPR033138">
    <property type="entry name" value="Cu_oxidase_CS"/>
</dbReference>
<dbReference type="InterPro" id="IPR011707">
    <property type="entry name" value="Cu-oxidase-like_N"/>
</dbReference>
<dbReference type="PROSITE" id="PS51318">
    <property type="entry name" value="TAT"/>
    <property type="match status" value="1"/>
</dbReference>
<dbReference type="InterPro" id="IPR008972">
    <property type="entry name" value="Cupredoxin"/>
</dbReference>
<evidence type="ECO:0000313" key="7">
    <source>
        <dbReference type="EMBL" id="QGM97726.1"/>
    </source>
</evidence>
<dbReference type="Pfam" id="PF07731">
    <property type="entry name" value="Cu-oxidase_2"/>
    <property type="match status" value="1"/>
</dbReference>
<keyword evidence="1" id="KW-0479">Metal-binding</keyword>
<feature type="domain" description="Plastocyanin-like" evidence="6">
    <location>
        <begin position="75"/>
        <end position="159"/>
    </location>
</feature>
<evidence type="ECO:0000256" key="2">
    <source>
        <dbReference type="ARBA" id="ARBA00023002"/>
    </source>
</evidence>
<dbReference type="InterPro" id="IPR001117">
    <property type="entry name" value="Cu-oxidase_2nd"/>
</dbReference>
<dbReference type="RefSeq" id="WP_016917782.1">
    <property type="nucleotide sequence ID" value="NZ_CP044331.1"/>
</dbReference>
<name>A0A6B8M5N6_9HYPH</name>
<keyword evidence="3" id="KW-0186">Copper</keyword>
<dbReference type="CDD" id="cd13896">
    <property type="entry name" value="CuRO_3_CopA"/>
    <property type="match status" value="1"/>
</dbReference>